<dbReference type="InterPro" id="IPR011063">
    <property type="entry name" value="TilS/TtcA_N"/>
</dbReference>
<evidence type="ECO:0000256" key="3">
    <source>
        <dbReference type="ARBA" id="ARBA00022741"/>
    </source>
</evidence>
<evidence type="ECO:0000313" key="9">
    <source>
        <dbReference type="EMBL" id="NYD27634.1"/>
    </source>
</evidence>
<comment type="caution">
    <text evidence="9">The sequence shown here is derived from an EMBL/GenBank/DDBJ whole genome shotgun (WGS) entry which is preliminary data.</text>
</comment>
<keyword evidence="4 6" id="KW-0067">ATP-binding</keyword>
<sequence length="375" mass="38977">MEHPEFMQIRRAVRRSLATLRATDTGDPLALVGLSGGADSLALAAAVAAEAGKAGVRAGALVVDHGLQTGSDRVAEAAAAQARELGLAPVVVRRVEVASAGGPEAAAREARYAAFSAVATEVGAAAVLTAHTRDDQAEQVLLALARGSGTRSIAGIPGRRPLAAGVELVRPLLGDDPEISRATTEAACAELGLSPWHDPHNRDTSYARVRVRETVLPTLADELGPGAVAGLARSADLAREDADALDDWAGRVVDVLLLPAGADRLSCKLQQTQGTGDDPDGSAAQRWRIDAEGVAVLGGLPAAVRQRAIHRLARERFGVTLTREHTLRIAALVTHWAGQGPVFVPGIRVTRAGGELTFEPQRGSPRGAHSRQAAR</sequence>
<feature type="binding site" evidence="6">
    <location>
        <begin position="35"/>
        <end position="40"/>
    </location>
    <ligand>
        <name>ATP</name>
        <dbReference type="ChEBI" id="CHEBI:30616"/>
    </ligand>
</feature>
<dbReference type="HAMAP" id="MF_01161">
    <property type="entry name" value="tRNA_Ile_lys_synt"/>
    <property type="match status" value="1"/>
</dbReference>
<evidence type="ECO:0000256" key="1">
    <source>
        <dbReference type="ARBA" id="ARBA00022598"/>
    </source>
</evidence>
<dbReference type="GO" id="GO:0006400">
    <property type="term" value="P:tRNA modification"/>
    <property type="evidence" value="ECO:0007669"/>
    <property type="project" value="UniProtKB-UniRule"/>
</dbReference>
<evidence type="ECO:0000256" key="6">
    <source>
        <dbReference type="HAMAP-Rule" id="MF_01161"/>
    </source>
</evidence>
<protein>
    <recommendedName>
        <fullName evidence="6">tRNA(Ile)-lysidine synthase</fullName>
        <ecNumber evidence="6">6.3.4.19</ecNumber>
    </recommendedName>
    <alternativeName>
        <fullName evidence="6">tRNA(Ile)-2-lysyl-cytidine synthase</fullName>
    </alternativeName>
    <alternativeName>
        <fullName evidence="6">tRNA(Ile)-lysidine synthetase</fullName>
    </alternativeName>
</protein>
<keyword evidence="3 6" id="KW-0547">Nucleotide-binding</keyword>
<dbReference type="SUPFAM" id="SSF52402">
    <property type="entry name" value="Adenine nucleotide alpha hydrolases-like"/>
    <property type="match status" value="1"/>
</dbReference>
<proteinExistence type="inferred from homology"/>
<evidence type="ECO:0000256" key="2">
    <source>
        <dbReference type="ARBA" id="ARBA00022694"/>
    </source>
</evidence>
<comment type="similarity">
    <text evidence="6">Belongs to the tRNA(Ile)-lysidine synthase family.</text>
</comment>
<keyword evidence="2 6" id="KW-0819">tRNA processing</keyword>
<dbReference type="NCBIfam" id="TIGR02432">
    <property type="entry name" value="lysidine_TilS_N"/>
    <property type="match status" value="1"/>
</dbReference>
<dbReference type="PANTHER" id="PTHR43033:SF1">
    <property type="entry name" value="TRNA(ILE)-LYSIDINE SYNTHASE-RELATED"/>
    <property type="match status" value="1"/>
</dbReference>
<dbReference type="EC" id="6.3.4.19" evidence="6"/>
<comment type="domain">
    <text evidence="6">The N-terminal region contains the highly conserved SGGXDS motif, predicted to be a P-loop motif involved in ATP binding.</text>
</comment>
<dbReference type="EMBL" id="JACCBD010000001">
    <property type="protein sequence ID" value="NYD27634.1"/>
    <property type="molecule type" value="Genomic_DNA"/>
</dbReference>
<evidence type="ECO:0000256" key="4">
    <source>
        <dbReference type="ARBA" id="ARBA00022840"/>
    </source>
</evidence>
<dbReference type="CDD" id="cd01992">
    <property type="entry name" value="TilS_N"/>
    <property type="match status" value="1"/>
</dbReference>
<gene>
    <name evidence="6" type="primary">tilS</name>
    <name evidence="9" type="ORF">BJ960_002437</name>
</gene>
<dbReference type="Gene3D" id="3.40.50.620">
    <property type="entry name" value="HUPs"/>
    <property type="match status" value="1"/>
</dbReference>
<accession>A0A852RHF4</accession>
<reference evidence="9 10" key="1">
    <citation type="submission" date="2020-07" db="EMBL/GenBank/DDBJ databases">
        <title>Sequencing the genomes of 1000 actinobacteria strains.</title>
        <authorList>
            <person name="Klenk H.-P."/>
        </authorList>
    </citation>
    <scope>NUCLEOTIDE SEQUENCE [LARGE SCALE GENOMIC DNA]</scope>
    <source>
        <strain evidence="9 10">DSM 17380</strain>
    </source>
</reference>
<dbReference type="InterPro" id="IPR012094">
    <property type="entry name" value="tRNA_Ile_lys_synt"/>
</dbReference>
<dbReference type="GO" id="GO:0032267">
    <property type="term" value="F:tRNA(Ile)-lysidine synthase activity"/>
    <property type="evidence" value="ECO:0007669"/>
    <property type="project" value="UniProtKB-EC"/>
</dbReference>
<organism evidence="9 10">
    <name type="scientific">Leucobacter aridicollis</name>
    <dbReference type="NCBI Taxonomy" id="283878"/>
    <lineage>
        <taxon>Bacteria</taxon>
        <taxon>Bacillati</taxon>
        <taxon>Actinomycetota</taxon>
        <taxon>Actinomycetes</taxon>
        <taxon>Micrococcales</taxon>
        <taxon>Microbacteriaceae</taxon>
        <taxon>Leucobacter</taxon>
    </lineage>
</organism>
<name>A0A852RHF4_9MICO</name>
<keyword evidence="10" id="KW-1185">Reference proteome</keyword>
<dbReference type="InterPro" id="IPR012795">
    <property type="entry name" value="tRNA_Ile_lys_synt_N"/>
</dbReference>
<evidence type="ECO:0000256" key="7">
    <source>
        <dbReference type="SAM" id="MobiDB-lite"/>
    </source>
</evidence>
<comment type="function">
    <text evidence="6">Ligates lysine onto the cytidine present at position 34 of the AUA codon-specific tRNA(Ile) that contains the anticodon CAU, in an ATP-dependent manner. Cytidine is converted to lysidine, thus changing the amino acid specificity of the tRNA from methionine to isoleucine.</text>
</comment>
<evidence type="ECO:0000256" key="5">
    <source>
        <dbReference type="ARBA" id="ARBA00048539"/>
    </source>
</evidence>
<keyword evidence="1 6" id="KW-0436">Ligase</keyword>
<keyword evidence="6" id="KW-0963">Cytoplasm</keyword>
<evidence type="ECO:0000259" key="8">
    <source>
        <dbReference type="Pfam" id="PF01171"/>
    </source>
</evidence>
<dbReference type="Proteomes" id="UP000586095">
    <property type="component" value="Unassembled WGS sequence"/>
</dbReference>
<comment type="catalytic activity">
    <reaction evidence="5 6">
        <text>cytidine(34) in tRNA(Ile2) + L-lysine + ATP = lysidine(34) in tRNA(Ile2) + AMP + diphosphate + H(+)</text>
        <dbReference type="Rhea" id="RHEA:43744"/>
        <dbReference type="Rhea" id="RHEA-COMP:10625"/>
        <dbReference type="Rhea" id="RHEA-COMP:10670"/>
        <dbReference type="ChEBI" id="CHEBI:15378"/>
        <dbReference type="ChEBI" id="CHEBI:30616"/>
        <dbReference type="ChEBI" id="CHEBI:32551"/>
        <dbReference type="ChEBI" id="CHEBI:33019"/>
        <dbReference type="ChEBI" id="CHEBI:82748"/>
        <dbReference type="ChEBI" id="CHEBI:83665"/>
        <dbReference type="ChEBI" id="CHEBI:456215"/>
        <dbReference type="EC" id="6.3.4.19"/>
    </reaction>
</comment>
<comment type="subcellular location">
    <subcellularLocation>
        <location evidence="6">Cytoplasm</location>
    </subcellularLocation>
</comment>
<feature type="domain" description="tRNA(Ile)-lysidine/2-thiocytidine synthase N-terminal" evidence="8">
    <location>
        <begin position="31"/>
        <end position="213"/>
    </location>
</feature>
<dbReference type="PANTHER" id="PTHR43033">
    <property type="entry name" value="TRNA(ILE)-LYSIDINE SYNTHASE-RELATED"/>
    <property type="match status" value="1"/>
</dbReference>
<dbReference type="InterPro" id="IPR014729">
    <property type="entry name" value="Rossmann-like_a/b/a_fold"/>
</dbReference>
<feature type="region of interest" description="Disordered" evidence="7">
    <location>
        <begin position="355"/>
        <end position="375"/>
    </location>
</feature>
<evidence type="ECO:0000313" key="10">
    <source>
        <dbReference type="Proteomes" id="UP000586095"/>
    </source>
</evidence>
<dbReference type="GO" id="GO:0005737">
    <property type="term" value="C:cytoplasm"/>
    <property type="evidence" value="ECO:0007669"/>
    <property type="project" value="UniProtKB-SubCell"/>
</dbReference>
<dbReference type="Pfam" id="PF01171">
    <property type="entry name" value="ATP_bind_3"/>
    <property type="match status" value="1"/>
</dbReference>
<dbReference type="GO" id="GO:0005524">
    <property type="term" value="F:ATP binding"/>
    <property type="evidence" value="ECO:0007669"/>
    <property type="project" value="UniProtKB-UniRule"/>
</dbReference>
<dbReference type="AlphaFoldDB" id="A0A852RHF4"/>